<comment type="function">
    <text evidence="6">May have a photoreceptor function.</text>
</comment>
<dbReference type="Proteomes" id="UP000825679">
    <property type="component" value="Chromosome"/>
</dbReference>
<dbReference type="InterPro" id="IPR014133">
    <property type="entry name" value="Cry_DASH"/>
</dbReference>
<evidence type="ECO:0000256" key="2">
    <source>
        <dbReference type="ARBA" id="ARBA00017881"/>
    </source>
</evidence>
<keyword evidence="4 6" id="KW-0274">FAD</keyword>
<dbReference type="Gene3D" id="3.40.50.620">
    <property type="entry name" value="HUPs"/>
    <property type="match status" value="1"/>
</dbReference>
<evidence type="ECO:0000313" key="9">
    <source>
        <dbReference type="Proteomes" id="UP000825679"/>
    </source>
</evidence>
<keyword evidence="3 6" id="KW-0285">Flavoprotein</keyword>
<comment type="cofactor">
    <cofactor evidence="6">
        <name>(6R)-5,10-methylene-5,6,7,8-tetrahydrofolate</name>
        <dbReference type="ChEBI" id="CHEBI:15636"/>
    </cofactor>
    <text evidence="6">Binds 1 5,10-methenyltetrahydrofolate (MTHF) per subunit.</text>
</comment>
<dbReference type="RefSeq" id="WP_221005577.1">
    <property type="nucleotide sequence ID" value="NZ_CP081150.1"/>
</dbReference>
<evidence type="ECO:0000256" key="4">
    <source>
        <dbReference type="ARBA" id="ARBA00022827"/>
    </source>
</evidence>
<dbReference type="EMBL" id="CP081150">
    <property type="protein sequence ID" value="QZA77194.1"/>
    <property type="molecule type" value="Genomic_DNA"/>
</dbReference>
<reference evidence="8 9" key="1">
    <citation type="submission" date="2021-08" db="EMBL/GenBank/DDBJ databases">
        <title>complete genome sequencing of Deefgea sp. D25.</title>
        <authorList>
            <person name="Bae J.-W."/>
            <person name="Gim D.-H."/>
        </authorList>
    </citation>
    <scope>NUCLEOTIDE SEQUENCE [LARGE SCALE GENOMIC DNA]</scope>
    <source>
        <strain evidence="8 9">D25</strain>
    </source>
</reference>
<name>A0ABX8Z8G9_9NEIS</name>
<dbReference type="Gene3D" id="1.25.40.80">
    <property type="match status" value="1"/>
</dbReference>
<evidence type="ECO:0000256" key="6">
    <source>
        <dbReference type="RuleBase" id="RU367151"/>
    </source>
</evidence>
<comment type="cofactor">
    <cofactor evidence="6">
        <name>FAD</name>
        <dbReference type="ChEBI" id="CHEBI:57692"/>
    </cofactor>
    <text evidence="6">Binds 1 FAD per subunit.</text>
</comment>
<sequence length="427" mass="48254">MPTAAYWFRNDLRLSDNASLHLACQQCDELALIYCIAPDEQTQWGFTRVGQHRKAFLSDTLHDLEAACAERGNSLIIIAGQPEQVLPPLLRQLNTTTLYCETIAAPEETAQVDALREHGFNVTTTWQSSLFDPDQLPFQIHQLPATFTPFRHQIEQSATQIPPPQPEIDRLPAPPAAIATIEAADIKAWAGAVHHDARSAFPYQQTQWQGGATAAAAHLARYIQSGLADTYKETRNGLIGTDYSTKLSPWLATGALSARQINHAVKAHEAIVGANESTYWIGFELLWRDFFRFLHLRYGRQLYRAKGLNSAASVSHHTDNFTKWRQAQTGEPFIDAGMRELAATGYLSNRMRQNVASYLIHELQCDWRAGAAWFESQLIDYDVYSNQGNWLYLAGYGTDPRPNRRFSITKQIANYDPQHAYIQLWRH</sequence>
<evidence type="ECO:0000313" key="8">
    <source>
        <dbReference type="EMBL" id="QZA77194.1"/>
    </source>
</evidence>
<dbReference type="InterPro" id="IPR036155">
    <property type="entry name" value="Crypto/Photolyase_N_sf"/>
</dbReference>
<dbReference type="PANTHER" id="PTHR11455:SF22">
    <property type="entry name" value="CRYPTOCHROME DASH"/>
    <property type="match status" value="1"/>
</dbReference>
<accession>A0ABX8Z8G9</accession>
<evidence type="ECO:0000256" key="1">
    <source>
        <dbReference type="ARBA" id="ARBA00005862"/>
    </source>
</evidence>
<dbReference type="PRINTS" id="PR00147">
    <property type="entry name" value="DNAPHOTLYASE"/>
</dbReference>
<protein>
    <recommendedName>
        <fullName evidence="2 6">Cryptochrome DASH</fullName>
    </recommendedName>
</protein>
<proteinExistence type="inferred from homology"/>
<gene>
    <name evidence="8" type="ORF">K4H28_12995</name>
</gene>
<dbReference type="PANTHER" id="PTHR11455">
    <property type="entry name" value="CRYPTOCHROME"/>
    <property type="match status" value="1"/>
</dbReference>
<dbReference type="SUPFAM" id="SSF52425">
    <property type="entry name" value="Cryptochrome/photolyase, N-terminal domain"/>
    <property type="match status" value="1"/>
</dbReference>
<dbReference type="PROSITE" id="PS51645">
    <property type="entry name" value="PHR_CRY_ALPHA_BETA"/>
    <property type="match status" value="1"/>
</dbReference>
<organism evidence="8 9">
    <name type="scientific">Deefgea tanakiae</name>
    <dbReference type="NCBI Taxonomy" id="2865840"/>
    <lineage>
        <taxon>Bacteria</taxon>
        <taxon>Pseudomonadati</taxon>
        <taxon>Pseudomonadota</taxon>
        <taxon>Betaproteobacteria</taxon>
        <taxon>Neisseriales</taxon>
        <taxon>Chitinibacteraceae</taxon>
        <taxon>Deefgea</taxon>
    </lineage>
</organism>
<dbReference type="Pfam" id="PF00875">
    <property type="entry name" value="DNA_photolyase"/>
    <property type="match status" value="1"/>
</dbReference>
<keyword evidence="5 6" id="KW-0157">Chromophore</keyword>
<dbReference type="Pfam" id="PF03441">
    <property type="entry name" value="FAD_binding_7"/>
    <property type="match status" value="1"/>
</dbReference>
<dbReference type="Gene3D" id="1.10.579.10">
    <property type="entry name" value="DNA Cyclobutane Dipyrimidine Photolyase, subunit A, domain 3"/>
    <property type="match status" value="1"/>
</dbReference>
<dbReference type="SUPFAM" id="SSF48173">
    <property type="entry name" value="Cryptochrome/photolyase FAD-binding domain"/>
    <property type="match status" value="1"/>
</dbReference>
<dbReference type="InterPro" id="IPR006050">
    <property type="entry name" value="DNA_photolyase_N"/>
</dbReference>
<evidence type="ECO:0000256" key="5">
    <source>
        <dbReference type="ARBA" id="ARBA00022991"/>
    </source>
</evidence>
<comment type="similarity">
    <text evidence="1 6">Belongs to the DNA photolyase class-1 family.</text>
</comment>
<dbReference type="InterPro" id="IPR014729">
    <property type="entry name" value="Rossmann-like_a/b/a_fold"/>
</dbReference>
<dbReference type="InterPro" id="IPR005101">
    <property type="entry name" value="Cryptochr/Photolyase_FAD-bd"/>
</dbReference>
<dbReference type="InterPro" id="IPR036134">
    <property type="entry name" value="Crypto/Photolyase_FAD-like_sf"/>
</dbReference>
<evidence type="ECO:0000256" key="3">
    <source>
        <dbReference type="ARBA" id="ARBA00022630"/>
    </source>
</evidence>
<dbReference type="NCBIfam" id="TIGR02765">
    <property type="entry name" value="crypto_DASH"/>
    <property type="match status" value="1"/>
</dbReference>
<keyword evidence="9" id="KW-1185">Reference proteome</keyword>
<feature type="domain" description="Photolyase/cryptochrome alpha/beta" evidence="7">
    <location>
        <begin position="2"/>
        <end position="130"/>
    </location>
</feature>
<dbReference type="InterPro" id="IPR002081">
    <property type="entry name" value="Cryptochrome/DNA_photolyase_1"/>
</dbReference>
<evidence type="ECO:0000259" key="7">
    <source>
        <dbReference type="PROSITE" id="PS51645"/>
    </source>
</evidence>